<reference evidence="2" key="1">
    <citation type="submission" date="2020-08" db="EMBL/GenBank/DDBJ databases">
        <title>Multicomponent nature underlies the extraordinary mechanical properties of spider dragline silk.</title>
        <authorList>
            <person name="Kono N."/>
            <person name="Nakamura H."/>
            <person name="Mori M."/>
            <person name="Yoshida Y."/>
            <person name="Ohtoshi R."/>
            <person name="Malay A.D."/>
            <person name="Moran D.A.P."/>
            <person name="Tomita M."/>
            <person name="Numata K."/>
            <person name="Arakawa K."/>
        </authorList>
    </citation>
    <scope>NUCLEOTIDE SEQUENCE</scope>
</reference>
<evidence type="ECO:0000259" key="1">
    <source>
        <dbReference type="Pfam" id="PF08241"/>
    </source>
</evidence>
<dbReference type="InterPro" id="IPR029063">
    <property type="entry name" value="SAM-dependent_MTases_sf"/>
</dbReference>
<dbReference type="EMBL" id="BMAV01012559">
    <property type="protein sequence ID" value="GFY59300.1"/>
    <property type="molecule type" value="Genomic_DNA"/>
</dbReference>
<protein>
    <recommendedName>
        <fullName evidence="1">Methyltransferase type 11 domain-containing protein</fullName>
    </recommendedName>
</protein>
<dbReference type="Pfam" id="PF08241">
    <property type="entry name" value="Methyltransf_11"/>
    <property type="match status" value="1"/>
</dbReference>
<dbReference type="Gene3D" id="3.40.50.150">
    <property type="entry name" value="Vaccinia Virus protein VP39"/>
    <property type="match status" value="1"/>
</dbReference>
<gene>
    <name evidence="2" type="primary">AVEN_164246_1</name>
    <name evidence="2" type="ORF">TNIN_234261</name>
</gene>
<dbReference type="SUPFAM" id="SSF53335">
    <property type="entry name" value="S-adenosyl-L-methionine-dependent methyltransferases"/>
    <property type="match status" value="1"/>
</dbReference>
<dbReference type="GO" id="GO:0008757">
    <property type="term" value="F:S-adenosylmethionine-dependent methyltransferase activity"/>
    <property type="evidence" value="ECO:0007669"/>
    <property type="project" value="InterPro"/>
</dbReference>
<dbReference type="OrthoDB" id="66144at2759"/>
<evidence type="ECO:0000313" key="2">
    <source>
        <dbReference type="EMBL" id="GFY59300.1"/>
    </source>
</evidence>
<evidence type="ECO:0000313" key="3">
    <source>
        <dbReference type="Proteomes" id="UP000886998"/>
    </source>
</evidence>
<name>A0A8X6XSW5_9ARAC</name>
<feature type="domain" description="Methyltransferase type 11" evidence="1">
    <location>
        <begin position="83"/>
        <end position="182"/>
    </location>
</feature>
<dbReference type="Proteomes" id="UP000886998">
    <property type="component" value="Unassembled WGS sequence"/>
</dbReference>
<keyword evidence="3" id="KW-1185">Reference proteome</keyword>
<comment type="caution">
    <text evidence="2">The sequence shown here is derived from an EMBL/GenBank/DDBJ whole genome shotgun (WGS) entry which is preliminary data.</text>
</comment>
<dbReference type="CDD" id="cd02440">
    <property type="entry name" value="AdoMet_MTases"/>
    <property type="match status" value="1"/>
</dbReference>
<sequence>MRLVCCTLSSSILTLPSSNCGCFERDSYRLNLWRNKKMASEAEAAAAAVASPPLCASTDAKSFLELISSKFEWGDLSDDIVMDIGCGNPKIKFCDLLLGLFPKVKKVIAIDKKSHLIAYIKCGKKDPKIDFEYGDIEDRSTLVNWEGKISKVVSSHCFHQLKDHELAFKNVYNLLKPGGEAALLFCLQSGYVGWHVDLVNDPKWNRYYNGNSPEIPLTQFTNPTSSFYKNLAEEIGFKIVSCEKDRIGVPFESDEAWKGAIFKLALSSFKIPDELKEEFKKYLYETFMKYNCRTDNDRPCQVSYFLTVLLRKPEDSAE</sequence>
<organism evidence="2 3">
    <name type="scientific">Trichonephila inaurata madagascariensis</name>
    <dbReference type="NCBI Taxonomy" id="2747483"/>
    <lineage>
        <taxon>Eukaryota</taxon>
        <taxon>Metazoa</taxon>
        <taxon>Ecdysozoa</taxon>
        <taxon>Arthropoda</taxon>
        <taxon>Chelicerata</taxon>
        <taxon>Arachnida</taxon>
        <taxon>Araneae</taxon>
        <taxon>Araneomorphae</taxon>
        <taxon>Entelegynae</taxon>
        <taxon>Araneoidea</taxon>
        <taxon>Nephilidae</taxon>
        <taxon>Trichonephila</taxon>
        <taxon>Trichonephila inaurata</taxon>
    </lineage>
</organism>
<proteinExistence type="predicted"/>
<accession>A0A8X6XSW5</accession>
<dbReference type="AlphaFoldDB" id="A0A8X6XSW5"/>
<dbReference type="InterPro" id="IPR013216">
    <property type="entry name" value="Methyltransf_11"/>
</dbReference>